<evidence type="ECO:0008006" key="4">
    <source>
        <dbReference type="Google" id="ProtNLM"/>
    </source>
</evidence>
<dbReference type="SUPFAM" id="SSF51161">
    <property type="entry name" value="Trimeric LpxA-like enzymes"/>
    <property type="match status" value="1"/>
</dbReference>
<dbReference type="InterPro" id="IPR050179">
    <property type="entry name" value="Trans_hexapeptide_repeat"/>
</dbReference>
<name>A0A9R1C902_9BACT</name>
<evidence type="ECO:0000313" key="3">
    <source>
        <dbReference type="Proteomes" id="UP000825483"/>
    </source>
</evidence>
<gene>
    <name evidence="2" type="ORF">PRLR5076_10820</name>
</gene>
<dbReference type="GeneID" id="72468012"/>
<keyword evidence="3" id="KW-1185">Reference proteome</keyword>
<comment type="caution">
    <text evidence="2">The sequence shown here is derived from an EMBL/GenBank/DDBJ whole genome shotgun (WGS) entry which is preliminary data.</text>
</comment>
<dbReference type="InterPro" id="IPR011004">
    <property type="entry name" value="Trimer_LpxA-like_sf"/>
</dbReference>
<evidence type="ECO:0000256" key="1">
    <source>
        <dbReference type="ARBA" id="ARBA00007274"/>
    </source>
</evidence>
<dbReference type="PANTHER" id="PTHR43300">
    <property type="entry name" value="ACETYLTRANSFERASE"/>
    <property type="match status" value="1"/>
</dbReference>
<dbReference type="RefSeq" id="WP_223929782.1">
    <property type="nucleotide sequence ID" value="NZ_BPTU01000003.1"/>
</dbReference>
<protein>
    <recommendedName>
        <fullName evidence="4">Acetyltransferase</fullName>
    </recommendedName>
</protein>
<dbReference type="Proteomes" id="UP000825483">
    <property type="component" value="Unassembled WGS sequence"/>
</dbReference>
<dbReference type="EMBL" id="BPUB01000001">
    <property type="protein sequence ID" value="GJG58231.1"/>
    <property type="molecule type" value="Genomic_DNA"/>
</dbReference>
<dbReference type="Gene3D" id="2.160.10.10">
    <property type="entry name" value="Hexapeptide repeat proteins"/>
    <property type="match status" value="1"/>
</dbReference>
<reference evidence="2" key="1">
    <citation type="journal article" date="2022" name="Int. J. Syst. Evol. Microbiol.">
        <title>Prevotella lacticifex sp. nov., isolated from the rumen of cows.</title>
        <authorList>
            <person name="Shinkai T."/>
            <person name="Ikeyama N."/>
            <person name="Kumagai M."/>
            <person name="Ohmori H."/>
            <person name="Sakamoto M."/>
            <person name="Ohkuma M."/>
            <person name="Mitsumori M."/>
        </authorList>
    </citation>
    <scope>NUCLEOTIDE SEQUENCE</scope>
    <source>
        <strain evidence="2">R5076</strain>
    </source>
</reference>
<sequence>MNTNNIYLLGVGHATPLFIELAEACGYHVAGLYHYNEDRTGETDHGFPILGSFADLLREDLTDKNFCLTMGDMAIKQSVSLNLIHRGGVIPSLIHPTAVISRFADVSPCGVLVDSYCEIDSNATVEEGCVLRPHAMVSHDSHLFPYTFMGPKAYVGAYTDVESKAFIGQCSVLVSGKAKHIGKDALVGAGSVVVKPVSDKAIVAGNPARILKYKP</sequence>
<proteinExistence type="inferred from homology"/>
<accession>A0A9R1C902</accession>
<evidence type="ECO:0000313" key="2">
    <source>
        <dbReference type="EMBL" id="GJG58231.1"/>
    </source>
</evidence>
<comment type="similarity">
    <text evidence="1">Belongs to the transferase hexapeptide repeat family.</text>
</comment>
<dbReference type="AlphaFoldDB" id="A0A9R1C902"/>
<organism evidence="2 3">
    <name type="scientific">Prevotella lacticifex</name>
    <dbReference type="NCBI Taxonomy" id="2854755"/>
    <lineage>
        <taxon>Bacteria</taxon>
        <taxon>Pseudomonadati</taxon>
        <taxon>Bacteroidota</taxon>
        <taxon>Bacteroidia</taxon>
        <taxon>Bacteroidales</taxon>
        <taxon>Prevotellaceae</taxon>
        <taxon>Prevotella</taxon>
    </lineage>
</organism>